<evidence type="ECO:0000256" key="1">
    <source>
        <dbReference type="ARBA" id="ARBA00022723"/>
    </source>
</evidence>
<dbReference type="InterPro" id="IPR026520">
    <property type="entry name" value="THAP3"/>
</dbReference>
<protein>
    <recommendedName>
        <fullName evidence="7">THAP-type domain-containing protein</fullName>
    </recommendedName>
</protein>
<reference evidence="9" key="2">
    <citation type="journal article" date="2017" name="Sci. Adv.">
        <title>A tail of two voltages: Proteomic comparison of the three electric organs of the electric eel.</title>
        <authorList>
            <person name="Traeger L.L."/>
            <person name="Sabat G."/>
            <person name="Barrett-Wilt G.A."/>
            <person name="Wells G.B."/>
            <person name="Sussman M.R."/>
        </authorList>
    </citation>
    <scope>NUCLEOTIDE SEQUENCE [LARGE SCALE GENOMIC DNA]</scope>
</reference>
<dbReference type="GO" id="GO:0008270">
    <property type="term" value="F:zinc ion binding"/>
    <property type="evidence" value="ECO:0007669"/>
    <property type="project" value="UniProtKB-KW"/>
</dbReference>
<organism evidence="8 9">
    <name type="scientific">Electrophorus electricus</name>
    <name type="common">Electric eel</name>
    <name type="synonym">Gymnotus electricus</name>
    <dbReference type="NCBI Taxonomy" id="8005"/>
    <lineage>
        <taxon>Eukaryota</taxon>
        <taxon>Metazoa</taxon>
        <taxon>Chordata</taxon>
        <taxon>Craniata</taxon>
        <taxon>Vertebrata</taxon>
        <taxon>Euteleostomi</taxon>
        <taxon>Actinopterygii</taxon>
        <taxon>Neopterygii</taxon>
        <taxon>Teleostei</taxon>
        <taxon>Ostariophysi</taxon>
        <taxon>Gymnotiformes</taxon>
        <taxon>Gymnotoidei</taxon>
        <taxon>Gymnotidae</taxon>
        <taxon>Electrophorus</taxon>
    </lineage>
</organism>
<keyword evidence="1" id="KW-0479">Metal-binding</keyword>
<dbReference type="SMART" id="SM00692">
    <property type="entry name" value="DM3"/>
    <property type="match status" value="1"/>
</dbReference>
<evidence type="ECO:0000256" key="6">
    <source>
        <dbReference type="SAM" id="Coils"/>
    </source>
</evidence>
<evidence type="ECO:0000256" key="3">
    <source>
        <dbReference type="ARBA" id="ARBA00022833"/>
    </source>
</evidence>
<dbReference type="RefSeq" id="XP_026873261.2">
    <property type="nucleotide sequence ID" value="XM_027017460.2"/>
</dbReference>
<reference evidence="8" key="4">
    <citation type="submission" date="2025-08" db="UniProtKB">
        <authorList>
            <consortium name="Ensembl"/>
        </authorList>
    </citation>
    <scope>IDENTIFICATION</scope>
</reference>
<dbReference type="Ensembl" id="ENSEEET00000048850.2">
    <property type="protein sequence ID" value="ENSEEEP00000048320.2"/>
    <property type="gene ID" value="ENSEEEG00000022756.2"/>
</dbReference>
<dbReference type="Proteomes" id="UP000314983">
    <property type="component" value="Chromosome 24"/>
</dbReference>
<reference evidence="9" key="1">
    <citation type="journal article" date="2014" name="Science">
        <title>Nonhuman genetics. Genomic basis for the convergent evolution of electric organs.</title>
        <authorList>
            <person name="Gallant J.R."/>
            <person name="Traeger L.L."/>
            <person name="Volkening J.D."/>
            <person name="Moffett H."/>
            <person name="Chen P.H."/>
            <person name="Novina C.D."/>
            <person name="Phillips G.N.Jr."/>
            <person name="Anand R."/>
            <person name="Wells G.B."/>
            <person name="Pinch M."/>
            <person name="Guth R."/>
            <person name="Unguez G.A."/>
            <person name="Albert J.S."/>
            <person name="Zakon H.H."/>
            <person name="Samanta M.P."/>
            <person name="Sussman M.R."/>
        </authorList>
    </citation>
    <scope>NUCLEOTIDE SEQUENCE [LARGE SCALE GENOMIC DNA]</scope>
</reference>
<feature type="domain" description="THAP-type" evidence="7">
    <location>
        <begin position="1"/>
        <end position="82"/>
    </location>
</feature>
<keyword evidence="3" id="KW-0862">Zinc</keyword>
<gene>
    <name evidence="8" type="primary">THAP3</name>
</gene>
<evidence type="ECO:0000313" key="9">
    <source>
        <dbReference type="Proteomes" id="UP000314983"/>
    </source>
</evidence>
<feature type="coiled-coil region" evidence="6">
    <location>
        <begin position="186"/>
        <end position="216"/>
    </location>
</feature>
<keyword evidence="6" id="KW-0175">Coiled coil</keyword>
<dbReference type="Pfam" id="PF05485">
    <property type="entry name" value="THAP"/>
    <property type="match status" value="1"/>
</dbReference>
<evidence type="ECO:0000259" key="7">
    <source>
        <dbReference type="PROSITE" id="PS50950"/>
    </source>
</evidence>
<proteinExistence type="predicted"/>
<keyword evidence="4 5" id="KW-0238">DNA-binding</keyword>
<evidence type="ECO:0000256" key="2">
    <source>
        <dbReference type="ARBA" id="ARBA00022771"/>
    </source>
</evidence>
<dbReference type="PROSITE" id="PS50950">
    <property type="entry name" value="ZF_THAP"/>
    <property type="match status" value="1"/>
</dbReference>
<dbReference type="PANTHER" id="PTHR47120">
    <property type="entry name" value="THAP DOMAIN-CONTAINING PROTEIN 3"/>
    <property type="match status" value="1"/>
</dbReference>
<accession>A0A4W4HA12</accession>
<dbReference type="GeneID" id="113581967"/>
<dbReference type="STRING" id="8005.ENSEEEP00000048320"/>
<evidence type="ECO:0000256" key="4">
    <source>
        <dbReference type="ARBA" id="ARBA00023125"/>
    </source>
</evidence>
<evidence type="ECO:0000313" key="8">
    <source>
        <dbReference type="Ensembl" id="ENSEEEP00000048320.2"/>
    </source>
</evidence>
<name>A0A4W4HA12_ELEEL</name>
<dbReference type="GeneTree" id="ENSGT00940000162344"/>
<reference evidence="8" key="5">
    <citation type="submission" date="2025-09" db="UniProtKB">
        <authorList>
            <consortium name="Ensembl"/>
        </authorList>
    </citation>
    <scope>IDENTIFICATION</scope>
</reference>
<dbReference type="OMA" id="ACKGHWG"/>
<dbReference type="GO" id="GO:0003677">
    <property type="term" value="F:DNA binding"/>
    <property type="evidence" value="ECO:0007669"/>
    <property type="project" value="UniProtKB-UniRule"/>
</dbReference>
<dbReference type="InterPro" id="IPR006612">
    <property type="entry name" value="THAP_Znf"/>
</dbReference>
<evidence type="ECO:0000256" key="5">
    <source>
        <dbReference type="PROSITE-ProRule" id="PRU00309"/>
    </source>
</evidence>
<dbReference type="AlphaFoldDB" id="A0A4W4HA12"/>
<dbReference type="SUPFAM" id="SSF57716">
    <property type="entry name" value="Glucocorticoid receptor-like (DNA-binding domain)"/>
    <property type="match status" value="1"/>
</dbReference>
<keyword evidence="2 5" id="KW-0863">Zinc-finger</keyword>
<dbReference type="PANTHER" id="PTHR47120:SF1">
    <property type="entry name" value="THAP DOMAIN-CONTAINING PROTEIN 3"/>
    <property type="match status" value="1"/>
</dbReference>
<keyword evidence="9" id="KW-1185">Reference proteome</keyword>
<reference evidence="8" key="3">
    <citation type="submission" date="2020-05" db="EMBL/GenBank/DDBJ databases">
        <title>Electrophorus electricus (electric eel) genome, fEleEle1, primary haplotype.</title>
        <authorList>
            <person name="Myers G."/>
            <person name="Meyer A."/>
            <person name="Fedrigo O."/>
            <person name="Formenti G."/>
            <person name="Rhie A."/>
            <person name="Tracey A."/>
            <person name="Sims Y."/>
            <person name="Jarvis E.D."/>
        </authorList>
    </citation>
    <scope>NUCLEOTIDE SEQUENCE [LARGE SCALE GENOMIC DNA]</scope>
</reference>
<dbReference type="SMART" id="SM00980">
    <property type="entry name" value="THAP"/>
    <property type="match status" value="1"/>
</dbReference>
<sequence>MPKSCSAYNCTNRYSSKNPEITFHRFPFSKPSVLKQWLDNIGRGDFRPRKHMVICSLHFTPECFSGVGNRKNLLWNAVPTVFTIPTHDAKQRRSRKKLRTFEPTLSKCHGCAPKWTLSVGDRNQSEDMQKESLQTSVEHHESLERVYNHHTTPKDFWLSDHSYALSDPCSAKAHLFDALERNKWLRKRLKTKFREIKRLKRRLQAAQRQLMTLRCWRDFSLMWRQRRLCFSVIKDKFKKPTTLESLNRAPQHAV</sequence>